<dbReference type="CDD" id="cd18800">
    <property type="entry name" value="SF2_C_EcoR124I-like"/>
    <property type="match status" value="1"/>
</dbReference>
<evidence type="ECO:0000256" key="10">
    <source>
        <dbReference type="RuleBase" id="RU364115"/>
    </source>
</evidence>
<evidence type="ECO:0000256" key="4">
    <source>
        <dbReference type="ARBA" id="ARBA00022741"/>
    </source>
</evidence>
<dbReference type="Gene3D" id="3.90.1570.50">
    <property type="match status" value="1"/>
</dbReference>
<comment type="catalytic activity">
    <reaction evidence="1 10">
        <text>Endonucleolytic cleavage of DNA to give random double-stranded fragments with terminal 5'-phosphates, ATP is simultaneously hydrolyzed.</text>
        <dbReference type="EC" id="3.1.21.3"/>
    </reaction>
</comment>
<comment type="similarity">
    <text evidence="2 10">Belongs to the HsdR family.</text>
</comment>
<keyword evidence="9 10" id="KW-0238">DNA-binding</keyword>
<dbReference type="InterPro" id="IPR040980">
    <property type="entry name" value="SWI2_SNF2"/>
</dbReference>
<evidence type="ECO:0000256" key="3">
    <source>
        <dbReference type="ARBA" id="ARBA00022722"/>
    </source>
</evidence>
<dbReference type="RefSeq" id="WP_286337122.1">
    <property type="nucleotide sequence ID" value="NZ_AP027370.1"/>
</dbReference>
<dbReference type="CDD" id="cd18030">
    <property type="entry name" value="DEXHc_RE_I_HsdR"/>
    <property type="match status" value="1"/>
</dbReference>
<keyword evidence="6" id="KW-0255">Endonuclease</keyword>
<organism evidence="12 13">
    <name type="scientific">Hydrogenimonas cancrithermarum</name>
    <dbReference type="NCBI Taxonomy" id="2993563"/>
    <lineage>
        <taxon>Bacteria</taxon>
        <taxon>Pseudomonadati</taxon>
        <taxon>Campylobacterota</taxon>
        <taxon>Epsilonproteobacteria</taxon>
        <taxon>Campylobacterales</taxon>
        <taxon>Hydrogenimonadaceae</taxon>
        <taxon>Hydrogenimonas</taxon>
    </lineage>
</organism>
<dbReference type="InterPro" id="IPR014001">
    <property type="entry name" value="Helicase_ATP-bd"/>
</dbReference>
<evidence type="ECO:0000259" key="11">
    <source>
        <dbReference type="PROSITE" id="PS51192"/>
    </source>
</evidence>
<keyword evidence="13" id="KW-1185">Reference proteome</keyword>
<dbReference type="EMBL" id="AP027370">
    <property type="protein sequence ID" value="BDY11908.1"/>
    <property type="molecule type" value="Genomic_DNA"/>
</dbReference>
<dbReference type="PANTHER" id="PTHR30195:SF15">
    <property type="entry name" value="TYPE I RESTRICTION ENZYME HINDI ENDONUCLEASE SUBUNIT"/>
    <property type="match status" value="1"/>
</dbReference>
<name>A0ABM8FJU4_9BACT</name>
<evidence type="ECO:0000313" key="12">
    <source>
        <dbReference type="EMBL" id="BDY11908.1"/>
    </source>
</evidence>
<evidence type="ECO:0000256" key="6">
    <source>
        <dbReference type="ARBA" id="ARBA00022759"/>
    </source>
</evidence>
<keyword evidence="4 10" id="KW-0547">Nucleotide-binding</keyword>
<dbReference type="PANTHER" id="PTHR30195">
    <property type="entry name" value="TYPE I SITE-SPECIFIC DEOXYRIBONUCLEASE PROTEIN SUBUNIT M AND R"/>
    <property type="match status" value="1"/>
</dbReference>
<keyword evidence="3" id="KW-0540">Nuclease</keyword>
<evidence type="ECO:0000256" key="1">
    <source>
        <dbReference type="ARBA" id="ARBA00000851"/>
    </source>
</evidence>
<dbReference type="InterPro" id="IPR051268">
    <property type="entry name" value="Type-I_R_enzyme_R_subunit"/>
</dbReference>
<dbReference type="InterPro" id="IPR004473">
    <property type="entry name" value="Restrct_endonuc_typeI_HsdR"/>
</dbReference>
<feature type="domain" description="Helicase ATP-binding" evidence="11">
    <location>
        <begin position="266"/>
        <end position="442"/>
    </location>
</feature>
<dbReference type="InterPro" id="IPR007409">
    <property type="entry name" value="Restrct_endonuc_type1_HsdR_N"/>
</dbReference>
<dbReference type="Pfam" id="PF04313">
    <property type="entry name" value="HSDR_N"/>
    <property type="match status" value="1"/>
</dbReference>
<dbReference type="NCBIfam" id="TIGR00348">
    <property type="entry name" value="hsdR"/>
    <property type="match status" value="1"/>
</dbReference>
<dbReference type="CDD" id="cd22332">
    <property type="entry name" value="HsdR_N"/>
    <property type="match status" value="1"/>
</dbReference>
<evidence type="ECO:0000256" key="8">
    <source>
        <dbReference type="ARBA" id="ARBA00022840"/>
    </source>
</evidence>
<proteinExistence type="inferred from homology"/>
<evidence type="ECO:0000313" key="13">
    <source>
        <dbReference type="Proteomes" id="UP001321445"/>
    </source>
</evidence>
<dbReference type="EC" id="3.1.21.3" evidence="10"/>
<keyword evidence="7 10" id="KW-0378">Hydrolase</keyword>
<dbReference type="SUPFAM" id="SSF52540">
    <property type="entry name" value="P-loop containing nucleoside triphosphate hydrolases"/>
    <property type="match status" value="2"/>
</dbReference>
<dbReference type="Proteomes" id="UP001321445">
    <property type="component" value="Chromosome"/>
</dbReference>
<dbReference type="SMART" id="SM00487">
    <property type="entry name" value="DEXDc"/>
    <property type="match status" value="1"/>
</dbReference>
<dbReference type="Pfam" id="PF22679">
    <property type="entry name" value="T1R_D3-like"/>
    <property type="match status" value="1"/>
</dbReference>
<keyword evidence="5 10" id="KW-0680">Restriction system</keyword>
<dbReference type="Pfam" id="PF18766">
    <property type="entry name" value="SWI2_SNF2"/>
    <property type="match status" value="1"/>
</dbReference>
<evidence type="ECO:0000256" key="9">
    <source>
        <dbReference type="ARBA" id="ARBA00023125"/>
    </source>
</evidence>
<protein>
    <recommendedName>
        <fullName evidence="10">Type I restriction enzyme endonuclease subunit</fullName>
        <shortName evidence="10">R protein</shortName>
        <ecNumber evidence="10">3.1.21.3</ecNumber>
    </recommendedName>
</protein>
<evidence type="ECO:0000256" key="5">
    <source>
        <dbReference type="ARBA" id="ARBA00022747"/>
    </source>
</evidence>
<reference evidence="12 13" key="1">
    <citation type="submission" date="2023-03" db="EMBL/GenBank/DDBJ databases">
        <title>Description of Hydrogenimonas sp. ISO32.</title>
        <authorList>
            <person name="Mino S."/>
            <person name="Fukazawa S."/>
            <person name="Sawabe T."/>
        </authorList>
    </citation>
    <scope>NUCLEOTIDE SEQUENCE [LARGE SCALE GENOMIC DNA]</scope>
    <source>
        <strain evidence="12 13">ISO32</strain>
    </source>
</reference>
<keyword evidence="8 10" id="KW-0067">ATP-binding</keyword>
<dbReference type="Gene3D" id="3.40.50.300">
    <property type="entry name" value="P-loop containing nucleotide triphosphate hydrolases"/>
    <property type="match status" value="2"/>
</dbReference>
<comment type="function">
    <text evidence="10">Subunit R is required for both nuclease and ATPase activities, but not for modification.</text>
</comment>
<dbReference type="InterPro" id="IPR055180">
    <property type="entry name" value="HsdR_RecA-like_helicase_dom_2"/>
</dbReference>
<sequence length="980" mass="112895">MSEYTQSERPAVELFQKLGYEHIDAKGEMHDAILADRLDAALKRLNPWLNENNLQKALRKITSIHGSSLMEINAEAHRLLTRPDALTLKPTPDEHPIPVKFIDFENIEANDFLVVNQMKFKGSRANSIPDIVLFVNGLPLAVIEAKNQTVDITDIPDLLYYQENSPKLFHTNQICAAINRVNALYGTIESPMAFYSKYNKTPDDELRALIGDREITPQDLMLYNLFKKERFLDIVKYFVIYEVTEGRTVKKLPRYQQLRAVNKIIRRLKTENKGGVVWHTQGSGKSITMVYLATKLRAQNSGFDNPTILVVTDRIDLDNQISSTFRRTGFPNPIQAASISHLKTLLKDSYGKTLMTTIHKFQERAEAAAKAKKYMQEPEVEVLSEKENIFVLIDEAHRSQYGLTAAYMRRSLPNAKFIAFTGTPIDKESRSTLREFYGGDYIDKYTIKQSVADGNTLPILYETGLPKLFIEKEQMDEVFGKVFEGVSEEKRGYLKKKSTSLDVVLLAERRVDTIARHIVEHYGSKIHPNGFKAMIVCHNCKQAIAYQKALLKLKKQGLNPYASRVVMSFDTKKDAKEYFELATPEEKIKQVIEDFKLPFGDESDKTRGGRKQYDNTAFLIVSDMLLTGYDAPILQVLYLDKVLKEHNLLQAIARVNRTRKGKHAGYIVDYVGITRHLVEALEIFSGDLEPGDVMRDIESEKTVLENRHTKLVNFFSKIRYDRREKRDDFILKAVEYLQAEDVRERFKELLRDFNKSMDIVLPDPFATRFEDDFALFNEIRLMVRDEREKITREESGKLQTIIDEHLRSRGIEYLLREPIDISDYKEFRRELEKEGSHTPLEKAKAIIKANEKEHPELALALSELLEQILRERKHDRKQAVADLFSRMEEIIERHKARHRHAGLENENQLIVYDLVKKASDDPTALTLAVYEALDEFLANPAVMRQSTAQKEMRNRIKPILKKYGAERALAKAIVQKLVEG</sequence>
<dbReference type="InterPro" id="IPR027417">
    <property type="entry name" value="P-loop_NTPase"/>
</dbReference>
<evidence type="ECO:0000256" key="7">
    <source>
        <dbReference type="ARBA" id="ARBA00022801"/>
    </source>
</evidence>
<dbReference type="PROSITE" id="PS51192">
    <property type="entry name" value="HELICASE_ATP_BIND_1"/>
    <property type="match status" value="1"/>
</dbReference>
<comment type="subunit">
    <text evidence="10">The type I restriction/modification system is composed of three polypeptides R, M and S.</text>
</comment>
<evidence type="ECO:0000256" key="2">
    <source>
        <dbReference type="ARBA" id="ARBA00008598"/>
    </source>
</evidence>
<accession>A0ABM8FJU4</accession>
<gene>
    <name evidence="12" type="ORF">HCR_02200</name>
</gene>